<evidence type="ECO:0000313" key="2">
    <source>
        <dbReference type="EMBL" id="PFG34285.1"/>
    </source>
</evidence>
<feature type="transmembrane region" description="Helical" evidence="1">
    <location>
        <begin position="268"/>
        <end position="290"/>
    </location>
</feature>
<keyword evidence="3" id="KW-1185">Reference proteome</keyword>
<dbReference type="Proteomes" id="UP000225548">
    <property type="component" value="Unassembled WGS sequence"/>
</dbReference>
<keyword evidence="1" id="KW-0472">Membrane</keyword>
<evidence type="ECO:0008006" key="4">
    <source>
        <dbReference type="Google" id="ProtNLM"/>
    </source>
</evidence>
<reference evidence="2 3" key="1">
    <citation type="submission" date="2017-10" db="EMBL/GenBank/DDBJ databases">
        <title>Sequencing the genomes of 1000 actinobacteria strains.</title>
        <authorList>
            <person name="Klenk H.-P."/>
        </authorList>
    </citation>
    <scope>NUCLEOTIDE SEQUENCE [LARGE SCALE GENOMIC DNA]</scope>
    <source>
        <strain evidence="2 3">DSM 18966</strain>
    </source>
</reference>
<evidence type="ECO:0000313" key="3">
    <source>
        <dbReference type="Proteomes" id="UP000225548"/>
    </source>
</evidence>
<feature type="transmembrane region" description="Helical" evidence="1">
    <location>
        <begin position="187"/>
        <end position="217"/>
    </location>
</feature>
<keyword evidence="1" id="KW-1133">Transmembrane helix</keyword>
<dbReference type="EMBL" id="PDJG01000001">
    <property type="protein sequence ID" value="PFG34285.1"/>
    <property type="molecule type" value="Genomic_DNA"/>
</dbReference>
<feature type="transmembrane region" description="Helical" evidence="1">
    <location>
        <begin position="30"/>
        <end position="52"/>
    </location>
</feature>
<dbReference type="AlphaFoldDB" id="A0A2A9E7J5"/>
<protein>
    <recommendedName>
        <fullName evidence="4">Integral membrane protein</fullName>
    </recommendedName>
</protein>
<organism evidence="2 3">
    <name type="scientific">Sanguibacter antarcticus</name>
    <dbReference type="NCBI Taxonomy" id="372484"/>
    <lineage>
        <taxon>Bacteria</taxon>
        <taxon>Bacillati</taxon>
        <taxon>Actinomycetota</taxon>
        <taxon>Actinomycetes</taxon>
        <taxon>Micrococcales</taxon>
        <taxon>Sanguibacteraceae</taxon>
        <taxon>Sanguibacter</taxon>
    </lineage>
</organism>
<sequence length="421" mass="44640">MVLMVCAMAIPAAFGWQVRADSFPPLHAKWLPRVGPGTLPALALAVVGGTWALSAAQNLPWRRLLALTWVFGAAWMFSLALVDGVSGIDGILGSPYEYLRTARATTDISATLHEYISRIPSDSSAPWPVHVAGHPPGALMFFVLLVRLGLGSDLVAGIVVVLLAATTPVAVLVAARALGVELQGRRALPFVVLAPAAIWQAVSADAMFAAVAAWGLATLALGAARRSVGWSLLAGVILGYTVTLSYGLPLLAFLAVAVLLAARAWFPLGFAVVGALAVVLTFAALGFPWWEALPVLHERYWDGLASLRPASYWLWGNLAALAFCAGPLLGAALASAGPHLVAAVRRPSQHVVGVLVVAAVLTVVAADVSLMSKAEVERIWLPFVPWLLLSTVFLPERWRRPGLVLQIGMTLALQHLLWTDW</sequence>
<comment type="caution">
    <text evidence="2">The sequence shown here is derived from an EMBL/GenBank/DDBJ whole genome shotgun (WGS) entry which is preliminary data.</text>
</comment>
<feature type="transmembrane region" description="Helical" evidence="1">
    <location>
        <begin position="310"/>
        <end position="330"/>
    </location>
</feature>
<proteinExistence type="predicted"/>
<gene>
    <name evidence="2" type="ORF">ATL42_2191</name>
</gene>
<feature type="transmembrane region" description="Helical" evidence="1">
    <location>
        <begin position="154"/>
        <end position="175"/>
    </location>
</feature>
<feature type="transmembrane region" description="Helical" evidence="1">
    <location>
        <begin position="351"/>
        <end position="372"/>
    </location>
</feature>
<feature type="transmembrane region" description="Helical" evidence="1">
    <location>
        <begin position="64"/>
        <end position="82"/>
    </location>
</feature>
<evidence type="ECO:0000256" key="1">
    <source>
        <dbReference type="SAM" id="Phobius"/>
    </source>
</evidence>
<accession>A0A2A9E7J5</accession>
<feature type="transmembrane region" description="Helical" evidence="1">
    <location>
        <begin position="237"/>
        <end position="261"/>
    </location>
</feature>
<keyword evidence="1" id="KW-0812">Transmembrane</keyword>
<name>A0A2A9E7J5_9MICO</name>